<name>A0A2I0KS04_PUNGR</name>
<comment type="caution">
    <text evidence="2">The sequence shown here is derived from an EMBL/GenBank/DDBJ whole genome shotgun (WGS) entry which is preliminary data.</text>
</comment>
<proteinExistence type="predicted"/>
<evidence type="ECO:0000313" key="2">
    <source>
        <dbReference type="EMBL" id="PKI71251.1"/>
    </source>
</evidence>
<evidence type="ECO:0000256" key="1">
    <source>
        <dbReference type="SAM" id="MobiDB-lite"/>
    </source>
</evidence>
<dbReference type="AlphaFoldDB" id="A0A2I0KS04"/>
<feature type="region of interest" description="Disordered" evidence="1">
    <location>
        <begin position="41"/>
        <end position="64"/>
    </location>
</feature>
<dbReference type="InterPro" id="IPR008949">
    <property type="entry name" value="Isoprenoid_synthase_dom_sf"/>
</dbReference>
<evidence type="ECO:0000313" key="3">
    <source>
        <dbReference type="Proteomes" id="UP000233551"/>
    </source>
</evidence>
<sequence>MGDVASKDAFEWLLSDPKILCGSKLVCRCMDDIVTRKRSLVGKGKGVGPTHPGVHQRGARRGRRLATSKVDLGPLFDAPSPSLPPSLAVAFSSS</sequence>
<reference evidence="2 3" key="1">
    <citation type="submission" date="2017-11" db="EMBL/GenBank/DDBJ databases">
        <title>De-novo sequencing of pomegranate (Punica granatum L.) genome.</title>
        <authorList>
            <person name="Akparov Z."/>
            <person name="Amiraslanov A."/>
            <person name="Hajiyeva S."/>
            <person name="Abbasov M."/>
            <person name="Kaur K."/>
            <person name="Hamwieh A."/>
            <person name="Solovyev V."/>
            <person name="Salamov A."/>
            <person name="Braich B."/>
            <person name="Kosarev P."/>
            <person name="Mahmoud A."/>
            <person name="Hajiyev E."/>
            <person name="Babayeva S."/>
            <person name="Izzatullayeva V."/>
            <person name="Mammadov A."/>
            <person name="Mammadov A."/>
            <person name="Sharifova S."/>
            <person name="Ojaghi J."/>
            <person name="Eynullazada K."/>
            <person name="Bayramov B."/>
            <person name="Abdulazimova A."/>
            <person name="Shahmuradov I."/>
        </authorList>
    </citation>
    <scope>NUCLEOTIDE SEQUENCE [LARGE SCALE GENOMIC DNA]</scope>
    <source>
        <strain evidence="3">cv. AG2017</strain>
        <tissue evidence="2">Leaf</tissue>
    </source>
</reference>
<protein>
    <submittedName>
        <fullName evidence="2">Uncharacterized protein</fullName>
    </submittedName>
</protein>
<keyword evidence="3" id="KW-1185">Reference proteome</keyword>
<dbReference type="Proteomes" id="UP000233551">
    <property type="component" value="Unassembled WGS sequence"/>
</dbReference>
<organism evidence="2 3">
    <name type="scientific">Punica granatum</name>
    <name type="common">Pomegranate</name>
    <dbReference type="NCBI Taxonomy" id="22663"/>
    <lineage>
        <taxon>Eukaryota</taxon>
        <taxon>Viridiplantae</taxon>
        <taxon>Streptophyta</taxon>
        <taxon>Embryophyta</taxon>
        <taxon>Tracheophyta</taxon>
        <taxon>Spermatophyta</taxon>
        <taxon>Magnoliopsida</taxon>
        <taxon>eudicotyledons</taxon>
        <taxon>Gunneridae</taxon>
        <taxon>Pentapetalae</taxon>
        <taxon>rosids</taxon>
        <taxon>malvids</taxon>
        <taxon>Myrtales</taxon>
        <taxon>Lythraceae</taxon>
        <taxon>Punica</taxon>
    </lineage>
</organism>
<dbReference type="Gene3D" id="1.10.600.10">
    <property type="entry name" value="Farnesyl Diphosphate Synthase"/>
    <property type="match status" value="1"/>
</dbReference>
<dbReference type="EMBL" id="PGOL01000386">
    <property type="protein sequence ID" value="PKI71251.1"/>
    <property type="molecule type" value="Genomic_DNA"/>
</dbReference>
<accession>A0A2I0KS04</accession>
<gene>
    <name evidence="2" type="ORF">CRG98_008351</name>
</gene>